<comment type="subcellular location">
    <subcellularLocation>
        <location evidence="6">Nucleus</location>
    </subcellularLocation>
</comment>
<gene>
    <name evidence="9" type="ORF">DMC30DRAFT_443493</name>
</gene>
<dbReference type="EC" id="3.6.1.-" evidence="6"/>
<dbReference type="GO" id="GO:0034353">
    <property type="term" value="F:mRNA 5'-diphosphatase activity"/>
    <property type="evidence" value="ECO:0007669"/>
    <property type="project" value="TreeGrafter"/>
</dbReference>
<name>A0A5C5G6W1_9BASI</name>
<dbReference type="Pfam" id="PF08652">
    <property type="entry name" value="RAI1"/>
    <property type="match status" value="1"/>
</dbReference>
<dbReference type="PANTHER" id="PTHR12395:SF9">
    <property type="entry name" value="DECAPPING AND EXORIBONUCLEASE PROTEIN"/>
    <property type="match status" value="1"/>
</dbReference>
<keyword evidence="6" id="KW-0539">Nucleus</keyword>
<feature type="domain" description="RAI1-like" evidence="8">
    <location>
        <begin position="75"/>
        <end position="393"/>
    </location>
</feature>
<feature type="region of interest" description="Disordered" evidence="7">
    <location>
        <begin position="1"/>
        <end position="71"/>
    </location>
</feature>
<dbReference type="GO" id="GO:0110155">
    <property type="term" value="P:NAD-cap decapping"/>
    <property type="evidence" value="ECO:0007669"/>
    <property type="project" value="TreeGrafter"/>
</dbReference>
<dbReference type="Proteomes" id="UP000311382">
    <property type="component" value="Unassembled WGS sequence"/>
</dbReference>
<evidence type="ECO:0000313" key="9">
    <source>
        <dbReference type="EMBL" id="TNY24309.1"/>
    </source>
</evidence>
<accession>A0A5C5G6W1</accession>
<evidence type="ECO:0000256" key="6">
    <source>
        <dbReference type="RuleBase" id="RU367113"/>
    </source>
</evidence>
<dbReference type="GO" id="GO:0005634">
    <property type="term" value="C:nucleus"/>
    <property type="evidence" value="ECO:0007669"/>
    <property type="project" value="UniProtKB-SubCell"/>
</dbReference>
<dbReference type="GO" id="GO:0005829">
    <property type="term" value="C:cytosol"/>
    <property type="evidence" value="ECO:0007669"/>
    <property type="project" value="TreeGrafter"/>
</dbReference>
<dbReference type="InterPro" id="IPR013961">
    <property type="entry name" value="RAI1"/>
</dbReference>
<dbReference type="OrthoDB" id="5853397at2759"/>
<dbReference type="PANTHER" id="PTHR12395">
    <property type="entry name" value="DOM-3 RELATED"/>
    <property type="match status" value="1"/>
</dbReference>
<evidence type="ECO:0000259" key="8">
    <source>
        <dbReference type="Pfam" id="PF08652"/>
    </source>
</evidence>
<keyword evidence="6" id="KW-0547">Nucleotide-binding</keyword>
<keyword evidence="6" id="KW-0378">Hydrolase</keyword>
<evidence type="ECO:0000256" key="4">
    <source>
        <dbReference type="ARBA" id="ARBA00044692"/>
    </source>
</evidence>
<evidence type="ECO:0000256" key="2">
    <source>
        <dbReference type="ARBA" id="ARBA00006562"/>
    </source>
</evidence>
<comment type="cofactor">
    <cofactor evidence="1 6">
        <name>a divalent metal cation</name>
        <dbReference type="ChEBI" id="CHEBI:60240"/>
    </cofactor>
</comment>
<evidence type="ECO:0000256" key="1">
    <source>
        <dbReference type="ARBA" id="ARBA00001968"/>
    </source>
</evidence>
<dbReference type="EMBL" id="SOZI01000003">
    <property type="protein sequence ID" value="TNY24309.1"/>
    <property type="molecule type" value="Genomic_DNA"/>
</dbReference>
<dbReference type="GO" id="GO:0003723">
    <property type="term" value="F:RNA binding"/>
    <property type="evidence" value="ECO:0007669"/>
    <property type="project" value="UniProtKB-KW"/>
</dbReference>
<keyword evidence="6" id="KW-0540">Nuclease</keyword>
<organism evidence="9 10">
    <name type="scientific">Rhodotorula diobovata</name>
    <dbReference type="NCBI Taxonomy" id="5288"/>
    <lineage>
        <taxon>Eukaryota</taxon>
        <taxon>Fungi</taxon>
        <taxon>Dikarya</taxon>
        <taxon>Basidiomycota</taxon>
        <taxon>Pucciniomycotina</taxon>
        <taxon>Microbotryomycetes</taxon>
        <taxon>Sporidiobolales</taxon>
        <taxon>Sporidiobolaceae</taxon>
        <taxon>Rhodotorula</taxon>
    </lineage>
</organism>
<feature type="compositionally biased region" description="Pro residues" evidence="7">
    <location>
        <begin position="11"/>
        <end position="25"/>
    </location>
</feature>
<dbReference type="GO" id="GO:0004518">
    <property type="term" value="F:nuclease activity"/>
    <property type="evidence" value="ECO:0007669"/>
    <property type="project" value="UniProtKB-KW"/>
</dbReference>
<comment type="function">
    <text evidence="6">Decapping enzyme for NAD-capped RNAs: specifically hydrolyzes the nicotinamide adenine dinucleotide (NAD) cap from a subset of RNAs by removing the entire NAD moiety from the 5'-end of an NAD-capped RNA.</text>
</comment>
<comment type="caution">
    <text evidence="9">The sequence shown here is derived from an EMBL/GenBank/DDBJ whole genome shotgun (WGS) entry which is preliminary data.</text>
</comment>
<feature type="compositionally biased region" description="Low complexity" evidence="7">
    <location>
        <begin position="26"/>
        <end position="41"/>
    </location>
</feature>
<evidence type="ECO:0000256" key="5">
    <source>
        <dbReference type="ARBA" id="ARBA00048124"/>
    </source>
</evidence>
<comment type="catalytic activity">
    <reaction evidence="4">
        <text>a 5'-end triphospho-ribonucleoside in mRNA + H2O = a 5'-end phospho-ribonucleoside in mRNA + diphosphate + H(+)</text>
        <dbReference type="Rhea" id="RHEA:78683"/>
        <dbReference type="Rhea" id="RHEA-COMP:15692"/>
        <dbReference type="Rhea" id="RHEA-COMP:17164"/>
        <dbReference type="ChEBI" id="CHEBI:15377"/>
        <dbReference type="ChEBI" id="CHEBI:15378"/>
        <dbReference type="ChEBI" id="CHEBI:33019"/>
        <dbReference type="ChEBI" id="CHEBI:138282"/>
        <dbReference type="ChEBI" id="CHEBI:167618"/>
    </reaction>
    <physiologicalReaction direction="left-to-right" evidence="4">
        <dbReference type="Rhea" id="RHEA:78684"/>
    </physiologicalReaction>
</comment>
<proteinExistence type="inferred from homology"/>
<dbReference type="GO" id="GO:0046872">
    <property type="term" value="F:metal ion binding"/>
    <property type="evidence" value="ECO:0007669"/>
    <property type="project" value="UniProtKB-KW"/>
</dbReference>
<keyword evidence="6" id="KW-0479">Metal-binding</keyword>
<dbReference type="AlphaFoldDB" id="A0A5C5G6W1"/>
<evidence type="ECO:0000256" key="3">
    <source>
        <dbReference type="ARBA" id="ARBA00044676"/>
    </source>
</evidence>
<dbReference type="STRING" id="5288.A0A5C5G6W1"/>
<comment type="catalytic activity">
    <reaction evidence="5">
        <text>a 5'-end NAD(+)-phospho-ribonucleoside in mRNA + H2O = a 5'-end phospho-ribonucleoside in mRNA + NAD(+) + H(+)</text>
        <dbReference type="Rhea" id="RHEA:60880"/>
        <dbReference type="Rhea" id="RHEA-COMP:15692"/>
        <dbReference type="Rhea" id="RHEA-COMP:15698"/>
        <dbReference type="ChEBI" id="CHEBI:15377"/>
        <dbReference type="ChEBI" id="CHEBI:15378"/>
        <dbReference type="ChEBI" id="CHEBI:57540"/>
        <dbReference type="ChEBI" id="CHEBI:138282"/>
        <dbReference type="ChEBI" id="CHEBI:144029"/>
    </reaction>
    <physiologicalReaction direction="left-to-right" evidence="5">
        <dbReference type="Rhea" id="RHEA:60881"/>
    </physiologicalReaction>
</comment>
<evidence type="ECO:0000313" key="10">
    <source>
        <dbReference type="Proteomes" id="UP000311382"/>
    </source>
</evidence>
<evidence type="ECO:0000256" key="7">
    <source>
        <dbReference type="SAM" id="MobiDB-lite"/>
    </source>
</evidence>
<reference evidence="9 10" key="1">
    <citation type="submission" date="2019-03" db="EMBL/GenBank/DDBJ databases">
        <title>Rhodosporidium diobovatum UCD-FST 08-225 genome sequencing, assembly, and annotation.</title>
        <authorList>
            <person name="Fakankun I.U."/>
            <person name="Fristensky B."/>
            <person name="Levin D.B."/>
        </authorList>
    </citation>
    <scope>NUCLEOTIDE SEQUENCE [LARGE SCALE GENOMIC DNA]</scope>
    <source>
        <strain evidence="9 10">UCD-FST 08-225</strain>
    </source>
</reference>
<dbReference type="InterPro" id="IPR039039">
    <property type="entry name" value="RAI1-like_fam"/>
</dbReference>
<sequence length="467" mass="50551">MSEPPRKRPRVSPPPATPAPPPPAPAAAAQGPYAGSQPGAGTQPEAPPHAPFASHAVHPPASYLSSPSVPPTAFQQPSHLASFSYSPARDLLLDDAHRDDALAFYREPRIGSDLNWGFERAVWRDGSVDEGLDALLDSLSTWAAKQPQPAADDLLGKIAVMTWRGMLTKLMLAVHEVDNLASGRRGDGWEMNAMVVDGCLYLEESNPPSKLAAKTASESRNALPSYYGYSFESYCTAPSDLPSEFPIPNTNVQWCSVVKTNLGGFRTIVGGEVDCVRQGADPQRIKTDDFVELKTNIAIQSQRDEVNFERQKLLKHYVQSFLLGVPTVTVGFRTRQGQLTALQSFNTLEIPRLVRGKPHAWTPAACLASARELLAFLHGSVSTHPSTLRAEADLRARASAGTGAGAGAGEDDPAAWPVFRVVFSPQEGVSVRELTPREVHDEVLGAKRAVHGGRVGFLLARWVRERH</sequence>
<dbReference type="GO" id="GO:0000956">
    <property type="term" value="P:nuclear-transcribed mRNA catabolic process"/>
    <property type="evidence" value="ECO:0007669"/>
    <property type="project" value="TreeGrafter"/>
</dbReference>
<protein>
    <recommendedName>
        <fullName evidence="6">Decapping nuclease</fullName>
        <ecNumber evidence="6">3.6.1.-</ecNumber>
    </recommendedName>
</protein>
<keyword evidence="10" id="KW-1185">Reference proteome</keyword>
<dbReference type="GO" id="GO:0000166">
    <property type="term" value="F:nucleotide binding"/>
    <property type="evidence" value="ECO:0007669"/>
    <property type="project" value="UniProtKB-KW"/>
</dbReference>
<comment type="similarity">
    <text evidence="2 6">Belongs to the DXO/Dom3Z family.</text>
</comment>
<keyword evidence="6" id="KW-0694">RNA-binding</keyword>
<comment type="catalytic activity">
    <reaction evidence="3">
        <text>a 5'-end (N(7)-methyl 5'-triphosphoguanosine)-ribonucleoside-ribonucleotide in mRNA + H2O = a (N(7)-methyl 5'-triphosphoguanosine)-nucleoside + a 5'-end phospho-ribonucleoside in mRNA + H(+)</text>
        <dbReference type="Rhea" id="RHEA:66928"/>
        <dbReference type="Rhea" id="RHEA-COMP:15692"/>
        <dbReference type="Rhea" id="RHEA-COMP:17313"/>
        <dbReference type="ChEBI" id="CHEBI:15377"/>
        <dbReference type="ChEBI" id="CHEBI:15378"/>
        <dbReference type="ChEBI" id="CHEBI:138282"/>
        <dbReference type="ChEBI" id="CHEBI:172876"/>
        <dbReference type="ChEBI" id="CHEBI:172877"/>
    </reaction>
    <physiologicalReaction direction="left-to-right" evidence="3">
        <dbReference type="Rhea" id="RHEA:66929"/>
    </physiologicalReaction>
</comment>